<name>A0A2T0FGK3_9ASCO</name>
<dbReference type="OrthoDB" id="10252326at2759"/>
<evidence type="ECO:0000313" key="12">
    <source>
        <dbReference type="Proteomes" id="UP000238350"/>
    </source>
</evidence>
<dbReference type="InterPro" id="IPR006130">
    <property type="entry name" value="Asp/Orn_carbamoylTrfase"/>
</dbReference>
<dbReference type="EC" id="2.1.3.3" evidence="3"/>
<evidence type="ECO:0000256" key="6">
    <source>
        <dbReference type="ARBA" id="ARBA00022679"/>
    </source>
</evidence>
<dbReference type="GO" id="GO:0042450">
    <property type="term" value="P:L-arginine biosynthetic process via ornithine"/>
    <property type="evidence" value="ECO:0007669"/>
    <property type="project" value="TreeGrafter"/>
</dbReference>
<dbReference type="GO" id="GO:0019240">
    <property type="term" value="P:citrulline biosynthetic process"/>
    <property type="evidence" value="ECO:0007669"/>
    <property type="project" value="TreeGrafter"/>
</dbReference>
<feature type="domain" description="Aspartate/ornithine carbamoyltransferase carbamoyl-P binding" evidence="10">
    <location>
        <begin position="3"/>
        <end position="145"/>
    </location>
</feature>
<dbReference type="STRING" id="45607.A0A2T0FGK3"/>
<evidence type="ECO:0000259" key="9">
    <source>
        <dbReference type="Pfam" id="PF00185"/>
    </source>
</evidence>
<dbReference type="PANTHER" id="PTHR45753">
    <property type="entry name" value="ORNITHINE CARBAMOYLTRANSFERASE, MITOCHONDRIAL"/>
    <property type="match status" value="1"/>
</dbReference>
<evidence type="ECO:0000259" key="10">
    <source>
        <dbReference type="Pfam" id="PF02729"/>
    </source>
</evidence>
<accession>A0A2T0FGK3</accession>
<dbReference type="EMBL" id="NDIQ01000001">
    <property type="protein sequence ID" value="PRT54115.1"/>
    <property type="molecule type" value="Genomic_DNA"/>
</dbReference>
<evidence type="ECO:0000256" key="8">
    <source>
        <dbReference type="RuleBase" id="RU003634"/>
    </source>
</evidence>
<dbReference type="RefSeq" id="XP_024664061.1">
    <property type="nucleotide sequence ID" value="XM_024808293.1"/>
</dbReference>
<dbReference type="PROSITE" id="PS00097">
    <property type="entry name" value="CARBAMOYLTRANSFERASE"/>
    <property type="match status" value="1"/>
</dbReference>
<comment type="similarity">
    <text evidence="2">Belongs to the aspartate/ornithine carbamoyltransferase superfamily. OTCase family.</text>
</comment>
<dbReference type="InterPro" id="IPR036901">
    <property type="entry name" value="Asp/Orn_carbamoylTrfase_sf"/>
</dbReference>
<dbReference type="Pfam" id="PF00185">
    <property type="entry name" value="OTCace"/>
    <property type="match status" value="1"/>
</dbReference>
<dbReference type="SUPFAM" id="SSF53671">
    <property type="entry name" value="Aspartate/ornithine carbamoyltransferase"/>
    <property type="match status" value="1"/>
</dbReference>
<dbReference type="NCBIfam" id="TIGR00658">
    <property type="entry name" value="orni_carb_tr"/>
    <property type="match status" value="1"/>
</dbReference>
<sequence length="314" mass="33990">MARSFISIADLTATELKTLVANGIKIKKAIRSGNYKNPAPLQGQTVSLIFSKRSTRTRISTEGAVAYLGGQPMFLGKDDIQLGVNESLYDTTRVVSSMTSAIVARVGPHSDIQALAKDSRVPVINALCEKFHPMQAVADMIAIQEAFGAFSGLKVAWVGDANNVLHDFALASVKLGMDISIATPSGRPVSDEIKKLIANNAESGASAHYTSDPLEAVKDANVIVTDTWISMGQEEETQQKLKEFAGYQVTMDMAAKGGAAANWKFMHCLPRHKEEVDDEVFYSDRSVVFEEAENRLYSAIAVLDAFVVNKGVVE</sequence>
<organism evidence="11 12">
    <name type="scientific">Wickerhamiella sorbophila</name>
    <dbReference type="NCBI Taxonomy" id="45607"/>
    <lineage>
        <taxon>Eukaryota</taxon>
        <taxon>Fungi</taxon>
        <taxon>Dikarya</taxon>
        <taxon>Ascomycota</taxon>
        <taxon>Saccharomycotina</taxon>
        <taxon>Dipodascomycetes</taxon>
        <taxon>Dipodascales</taxon>
        <taxon>Trichomonascaceae</taxon>
        <taxon>Wickerhamiella</taxon>
    </lineage>
</organism>
<dbReference type="PRINTS" id="PR00102">
    <property type="entry name" value="OTCASE"/>
</dbReference>
<dbReference type="GO" id="GO:0016597">
    <property type="term" value="F:amino acid binding"/>
    <property type="evidence" value="ECO:0007669"/>
    <property type="project" value="InterPro"/>
</dbReference>
<evidence type="ECO:0000256" key="3">
    <source>
        <dbReference type="ARBA" id="ARBA00013007"/>
    </source>
</evidence>
<dbReference type="GeneID" id="36515484"/>
<dbReference type="InterPro" id="IPR006131">
    <property type="entry name" value="Asp_carbamoyltransf_Asp/Orn-bd"/>
</dbReference>
<evidence type="ECO:0000256" key="4">
    <source>
        <dbReference type="ARBA" id="ARBA00022571"/>
    </source>
</evidence>
<protein>
    <recommendedName>
        <fullName evidence="3">ornithine carbamoyltransferase</fullName>
        <ecNumber evidence="3">2.1.3.3</ecNumber>
    </recommendedName>
    <alternativeName>
        <fullName evidence="7">Ornithine transcarbamylase</fullName>
    </alternativeName>
</protein>
<dbReference type="GO" id="GO:0005739">
    <property type="term" value="C:mitochondrion"/>
    <property type="evidence" value="ECO:0007669"/>
    <property type="project" value="TreeGrafter"/>
</dbReference>
<keyword evidence="6 8" id="KW-0808">Transferase</keyword>
<dbReference type="Gene3D" id="3.40.50.1370">
    <property type="entry name" value="Aspartate/ornithine carbamoyltransferase"/>
    <property type="match status" value="2"/>
</dbReference>
<dbReference type="PRINTS" id="PR00100">
    <property type="entry name" value="AOTCASE"/>
</dbReference>
<dbReference type="InterPro" id="IPR002292">
    <property type="entry name" value="Orn/put_carbamltrans"/>
</dbReference>
<keyword evidence="5" id="KW-0028">Amino-acid biosynthesis</keyword>
<evidence type="ECO:0000313" key="11">
    <source>
        <dbReference type="EMBL" id="PRT54115.1"/>
    </source>
</evidence>
<evidence type="ECO:0000256" key="5">
    <source>
        <dbReference type="ARBA" id="ARBA00022605"/>
    </source>
</evidence>
<dbReference type="FunFam" id="3.40.50.1370:FF:000009">
    <property type="entry name" value="Ornithine carbamoyltransferase, mitochondrial"/>
    <property type="match status" value="1"/>
</dbReference>
<reference evidence="11 12" key="1">
    <citation type="submission" date="2017-04" db="EMBL/GenBank/DDBJ databases">
        <title>Genome sequencing of [Candida] sorbophila.</title>
        <authorList>
            <person name="Ahn J.O."/>
        </authorList>
    </citation>
    <scope>NUCLEOTIDE SEQUENCE [LARGE SCALE GENOMIC DNA]</scope>
    <source>
        <strain evidence="11 12">DS02</strain>
    </source>
</reference>
<evidence type="ECO:0000256" key="2">
    <source>
        <dbReference type="ARBA" id="ARBA00007805"/>
    </source>
</evidence>
<proteinExistence type="inferred from homology"/>
<dbReference type="InterPro" id="IPR006132">
    <property type="entry name" value="Asp/Orn_carbamoyltranf_P-bd"/>
</dbReference>
<evidence type="ECO:0000256" key="7">
    <source>
        <dbReference type="ARBA" id="ARBA00033269"/>
    </source>
</evidence>
<comment type="pathway">
    <text evidence="1">Amino-acid biosynthesis; L-arginine biosynthesis; L-arginine from L-ornithine and carbamoyl phosphate: step 1/3.</text>
</comment>
<dbReference type="Proteomes" id="UP000238350">
    <property type="component" value="Unassembled WGS sequence"/>
</dbReference>
<keyword evidence="4" id="KW-0055">Arginine biosynthesis</keyword>
<evidence type="ECO:0000256" key="1">
    <source>
        <dbReference type="ARBA" id="ARBA00004975"/>
    </source>
</evidence>
<comment type="caution">
    <text evidence="11">The sequence shown here is derived from an EMBL/GenBank/DDBJ whole genome shotgun (WGS) entry which is preliminary data.</text>
</comment>
<dbReference type="FunFam" id="3.40.50.1370:FF:000017">
    <property type="entry name" value="Ornithine carbamoyltransferase"/>
    <property type="match status" value="1"/>
</dbReference>
<dbReference type="Pfam" id="PF02729">
    <property type="entry name" value="OTCace_N"/>
    <property type="match status" value="1"/>
</dbReference>
<feature type="domain" description="Aspartate/ornithine carbamoyltransferase Asp/Orn-binding" evidence="9">
    <location>
        <begin position="152"/>
        <end position="304"/>
    </location>
</feature>
<dbReference type="NCBIfam" id="NF001986">
    <property type="entry name" value="PRK00779.1"/>
    <property type="match status" value="1"/>
</dbReference>
<dbReference type="AlphaFoldDB" id="A0A2T0FGK3"/>
<dbReference type="GO" id="GO:0004585">
    <property type="term" value="F:ornithine carbamoyltransferase activity"/>
    <property type="evidence" value="ECO:0007669"/>
    <property type="project" value="UniProtKB-EC"/>
</dbReference>
<keyword evidence="12" id="KW-1185">Reference proteome</keyword>
<dbReference type="PANTHER" id="PTHR45753:SF3">
    <property type="entry name" value="ORNITHINE TRANSCARBAMYLASE, MITOCHONDRIAL"/>
    <property type="match status" value="1"/>
</dbReference>
<gene>
    <name evidence="11" type="ORF">B9G98_01735</name>
</gene>